<protein>
    <recommendedName>
        <fullName evidence="4">RING-type domain-containing protein</fullName>
    </recommendedName>
</protein>
<name>A0ABR3DJV9_NEUIN</name>
<evidence type="ECO:0000313" key="2">
    <source>
        <dbReference type="EMBL" id="KAL0472573.1"/>
    </source>
</evidence>
<evidence type="ECO:0000256" key="1">
    <source>
        <dbReference type="SAM" id="MobiDB-lite"/>
    </source>
</evidence>
<accession>A0ABR3DJV9</accession>
<feature type="region of interest" description="Disordered" evidence="1">
    <location>
        <begin position="191"/>
        <end position="283"/>
    </location>
</feature>
<evidence type="ECO:0000313" key="3">
    <source>
        <dbReference type="Proteomes" id="UP001451303"/>
    </source>
</evidence>
<comment type="caution">
    <text evidence="2">The sequence shown here is derived from an EMBL/GenBank/DDBJ whole genome shotgun (WGS) entry which is preliminary data.</text>
</comment>
<feature type="compositionally biased region" description="Basic and acidic residues" evidence="1">
    <location>
        <begin position="594"/>
        <end position="609"/>
    </location>
</feature>
<organism evidence="2 3">
    <name type="scientific">Neurospora intermedia</name>
    <dbReference type="NCBI Taxonomy" id="5142"/>
    <lineage>
        <taxon>Eukaryota</taxon>
        <taxon>Fungi</taxon>
        <taxon>Dikarya</taxon>
        <taxon>Ascomycota</taxon>
        <taxon>Pezizomycotina</taxon>
        <taxon>Sordariomycetes</taxon>
        <taxon>Sordariomycetidae</taxon>
        <taxon>Sordariales</taxon>
        <taxon>Sordariaceae</taxon>
        <taxon>Neurospora</taxon>
    </lineage>
</organism>
<dbReference type="InterPro" id="IPR013083">
    <property type="entry name" value="Znf_RING/FYVE/PHD"/>
</dbReference>
<feature type="region of interest" description="Disordered" evidence="1">
    <location>
        <begin position="594"/>
        <end position="620"/>
    </location>
</feature>
<dbReference type="Gene3D" id="3.30.40.10">
    <property type="entry name" value="Zinc/RING finger domain, C3HC4 (zinc finger)"/>
    <property type="match status" value="1"/>
</dbReference>
<dbReference type="SUPFAM" id="SSF57850">
    <property type="entry name" value="RING/U-box"/>
    <property type="match status" value="1"/>
</dbReference>
<feature type="compositionally biased region" description="Acidic residues" evidence="1">
    <location>
        <begin position="209"/>
        <end position="241"/>
    </location>
</feature>
<feature type="compositionally biased region" description="Basic and acidic residues" evidence="1">
    <location>
        <begin position="242"/>
        <end position="251"/>
    </location>
</feature>
<gene>
    <name evidence="2" type="ORF">QR685DRAFT_553043</name>
</gene>
<sequence length="640" mass="73516">MSSTKVDSNTAAERYQASLWHEIKDYLEASVKKTHIPTTVPFAQCYICLGELDICGIPPVGTAENARAGCFLSCGHFFCIKCWKTWIRKRPEPTKHYIGPTIPIPLAGIQENRHLTSMDLAKCYEYGQPKLCRRFECPICRTDLHHAGCCCEVRPAIIPTNQCEQGIDVIMALLTTYLELQRDARAAPVNKCMTESEKDDRDDKHDGTNDDYDLTDNEQDTLDDGHEVDDDQDSIIDDEENSDGRIYDRNRQSTNNYTSDKSRTSSRYSQQQPDGSYPRLHDPRGWDCRVVGGRLDKIVDPVCSQCLYDLTRYRWLKHKYDEIEPAWKGYNAYDSTLPDKLPNGNDLPGAGLRQSPGFSWKLAVINACLCSDSNGRKRRPTWGRWPRELDYMLKQRGWTEGVDFVDWKKAEAMPATHPKQSEETPRDLGAVNRFLCRLYRFFTKSNTEETRDTEGPDAEDLGTLALLIDWNPSQRALDNGLRLCDMEGMGPYPDWDELLEEPAWRAQGISKIPRDRWGQAFGRKVQDHVLGEWVEGHGHVILQTDKFSFCSRRQDTNGAWDTNPTWGQRPQEQDHLPNTRERTCDVEFIDWKKAGKIPKEDPETDRDWTPSEQSINSGLKLFDMEGMGEYSDWDELLEQV</sequence>
<proteinExistence type="predicted"/>
<evidence type="ECO:0008006" key="4">
    <source>
        <dbReference type="Google" id="ProtNLM"/>
    </source>
</evidence>
<dbReference type="Proteomes" id="UP001451303">
    <property type="component" value="Unassembled WGS sequence"/>
</dbReference>
<feature type="compositionally biased region" description="Polar residues" evidence="1">
    <location>
        <begin position="252"/>
        <end position="274"/>
    </location>
</feature>
<dbReference type="EMBL" id="JAVLET010000003">
    <property type="protein sequence ID" value="KAL0472573.1"/>
    <property type="molecule type" value="Genomic_DNA"/>
</dbReference>
<reference evidence="2 3" key="1">
    <citation type="submission" date="2023-09" db="EMBL/GenBank/DDBJ databases">
        <title>Multi-omics analysis of a traditional fermented food reveals byproduct-associated fungal strains for waste-to-food upcycling.</title>
        <authorList>
            <consortium name="Lawrence Berkeley National Laboratory"/>
            <person name="Rekdal V.M."/>
            <person name="Villalobos-Escobedo J.M."/>
            <person name="Rodriguez-Valeron N."/>
            <person name="Garcia M.O."/>
            <person name="Vasquez D.P."/>
            <person name="Damayanti I."/>
            <person name="Sorensen P.M."/>
            <person name="Baidoo E.E."/>
            <person name="De Carvalho A.C."/>
            <person name="Riley R."/>
            <person name="Lipzen A."/>
            <person name="He G."/>
            <person name="Yan M."/>
            <person name="Haridas S."/>
            <person name="Daum C."/>
            <person name="Yoshinaga Y."/>
            <person name="Ng V."/>
            <person name="Grigoriev I.V."/>
            <person name="Munk R."/>
            <person name="Nuraida L."/>
            <person name="Wijaya C.H."/>
            <person name="Morales P.-C."/>
            <person name="Keasling J.D."/>
        </authorList>
    </citation>
    <scope>NUCLEOTIDE SEQUENCE [LARGE SCALE GENOMIC DNA]</scope>
    <source>
        <strain evidence="2 3">FGSC 2613</strain>
    </source>
</reference>
<feature type="compositionally biased region" description="Basic and acidic residues" evidence="1">
    <location>
        <begin position="194"/>
        <end position="208"/>
    </location>
</feature>
<keyword evidence="3" id="KW-1185">Reference proteome</keyword>